<dbReference type="EMBL" id="PXOG01000323">
    <property type="protein sequence ID" value="RGP61039.1"/>
    <property type="molecule type" value="Genomic_DNA"/>
</dbReference>
<feature type="compositionally biased region" description="Basic and acidic residues" evidence="1">
    <location>
        <begin position="1"/>
        <end position="11"/>
    </location>
</feature>
<feature type="region of interest" description="Disordered" evidence="1">
    <location>
        <begin position="1"/>
        <end position="20"/>
    </location>
</feature>
<protein>
    <submittedName>
        <fullName evidence="2">Uncharacterized protein</fullName>
    </submittedName>
</protein>
<proteinExistence type="predicted"/>
<gene>
    <name evidence="2" type="ORF">FLONG3_10658</name>
</gene>
<sequence>MKPTPENKENGIPEDQDMPDLVPAIQERDEEMIYIADHQEYNRTNFVENWSAVTERIRDQGTVWDYEVERSTY</sequence>
<dbReference type="AlphaFoldDB" id="A0A395RMM1"/>
<organism evidence="2 3">
    <name type="scientific">Fusarium longipes</name>
    <dbReference type="NCBI Taxonomy" id="694270"/>
    <lineage>
        <taxon>Eukaryota</taxon>
        <taxon>Fungi</taxon>
        <taxon>Dikarya</taxon>
        <taxon>Ascomycota</taxon>
        <taxon>Pezizomycotina</taxon>
        <taxon>Sordariomycetes</taxon>
        <taxon>Hypocreomycetidae</taxon>
        <taxon>Hypocreales</taxon>
        <taxon>Nectriaceae</taxon>
        <taxon>Fusarium</taxon>
    </lineage>
</organism>
<evidence type="ECO:0000313" key="3">
    <source>
        <dbReference type="Proteomes" id="UP000266234"/>
    </source>
</evidence>
<comment type="caution">
    <text evidence="2">The sequence shown here is derived from an EMBL/GenBank/DDBJ whole genome shotgun (WGS) entry which is preliminary data.</text>
</comment>
<evidence type="ECO:0000313" key="2">
    <source>
        <dbReference type="EMBL" id="RGP61039.1"/>
    </source>
</evidence>
<dbReference type="Proteomes" id="UP000266234">
    <property type="component" value="Unassembled WGS sequence"/>
</dbReference>
<evidence type="ECO:0000256" key="1">
    <source>
        <dbReference type="SAM" id="MobiDB-lite"/>
    </source>
</evidence>
<accession>A0A395RMM1</accession>
<keyword evidence="3" id="KW-1185">Reference proteome</keyword>
<name>A0A395RMM1_9HYPO</name>
<reference evidence="2 3" key="1">
    <citation type="journal article" date="2018" name="PLoS Pathog.">
        <title>Evolution of structural diversity of trichothecenes, a family of toxins produced by plant pathogenic and entomopathogenic fungi.</title>
        <authorList>
            <person name="Proctor R.H."/>
            <person name="McCormick S.P."/>
            <person name="Kim H.S."/>
            <person name="Cardoza R.E."/>
            <person name="Stanley A.M."/>
            <person name="Lindo L."/>
            <person name="Kelly A."/>
            <person name="Brown D.W."/>
            <person name="Lee T."/>
            <person name="Vaughan M.M."/>
            <person name="Alexander N.J."/>
            <person name="Busman M."/>
            <person name="Gutierrez S."/>
        </authorList>
    </citation>
    <scope>NUCLEOTIDE SEQUENCE [LARGE SCALE GENOMIC DNA]</scope>
    <source>
        <strain evidence="2 3">NRRL 20695</strain>
    </source>
</reference>